<feature type="region of interest" description="Disordered" evidence="1">
    <location>
        <begin position="21"/>
        <end position="111"/>
    </location>
</feature>
<evidence type="ECO:0000313" key="2">
    <source>
        <dbReference type="EMBL" id="KAK9111199.1"/>
    </source>
</evidence>
<dbReference type="Proteomes" id="UP001419268">
    <property type="component" value="Unassembled WGS sequence"/>
</dbReference>
<reference evidence="2 3" key="1">
    <citation type="submission" date="2024-01" db="EMBL/GenBank/DDBJ databases">
        <title>Genome assemblies of Stephania.</title>
        <authorList>
            <person name="Yang L."/>
        </authorList>
    </citation>
    <scope>NUCLEOTIDE SEQUENCE [LARGE SCALE GENOMIC DNA]</scope>
    <source>
        <strain evidence="2">JXDWG</strain>
        <tissue evidence="2">Leaf</tissue>
    </source>
</reference>
<gene>
    <name evidence="2" type="ORF">Scep_018718</name>
</gene>
<protein>
    <submittedName>
        <fullName evidence="2">Uncharacterized protein</fullName>
    </submittedName>
</protein>
<dbReference type="EMBL" id="JBBNAG010000008">
    <property type="protein sequence ID" value="KAK9111199.1"/>
    <property type="molecule type" value="Genomic_DNA"/>
</dbReference>
<keyword evidence="3" id="KW-1185">Reference proteome</keyword>
<feature type="region of interest" description="Disordered" evidence="1">
    <location>
        <begin position="125"/>
        <end position="183"/>
    </location>
</feature>
<accession>A0AAP0I9G0</accession>
<feature type="compositionally biased region" description="Low complexity" evidence="1">
    <location>
        <begin position="155"/>
        <end position="164"/>
    </location>
</feature>
<organism evidence="2 3">
    <name type="scientific">Stephania cephalantha</name>
    <dbReference type="NCBI Taxonomy" id="152367"/>
    <lineage>
        <taxon>Eukaryota</taxon>
        <taxon>Viridiplantae</taxon>
        <taxon>Streptophyta</taxon>
        <taxon>Embryophyta</taxon>
        <taxon>Tracheophyta</taxon>
        <taxon>Spermatophyta</taxon>
        <taxon>Magnoliopsida</taxon>
        <taxon>Ranunculales</taxon>
        <taxon>Menispermaceae</taxon>
        <taxon>Menispermoideae</taxon>
        <taxon>Cissampelideae</taxon>
        <taxon>Stephania</taxon>
    </lineage>
</organism>
<sequence length="183" mass="19829">MSISGRHWSIGLGACLGGATEDRDIRIRGREKERGKREREGREKERDGGESELRRDTAAPARERSRWRGGGYGGRRRAARSQRAARRRARIGRELRGGGWIDVGSSDDVLRETLRPRTASLARAVARIHGGSGKAPAARGSSGRGREEWRGGGRAVRASGASERSGSEERDSGGGAGESNEQR</sequence>
<feature type="compositionally biased region" description="Basic and acidic residues" evidence="1">
    <location>
        <begin position="21"/>
        <end position="66"/>
    </location>
</feature>
<evidence type="ECO:0000256" key="1">
    <source>
        <dbReference type="SAM" id="MobiDB-lite"/>
    </source>
</evidence>
<evidence type="ECO:0000313" key="3">
    <source>
        <dbReference type="Proteomes" id="UP001419268"/>
    </source>
</evidence>
<comment type="caution">
    <text evidence="2">The sequence shown here is derived from an EMBL/GenBank/DDBJ whole genome shotgun (WGS) entry which is preliminary data.</text>
</comment>
<dbReference type="AlphaFoldDB" id="A0AAP0I9G0"/>
<proteinExistence type="predicted"/>
<feature type="compositionally biased region" description="Basic residues" evidence="1">
    <location>
        <begin position="74"/>
        <end position="90"/>
    </location>
</feature>
<name>A0AAP0I9G0_9MAGN</name>